<organism evidence="2 3">
    <name type="scientific">Gulo gulo</name>
    <name type="common">Wolverine</name>
    <name type="synonym">Gluton</name>
    <dbReference type="NCBI Taxonomy" id="48420"/>
    <lineage>
        <taxon>Eukaryota</taxon>
        <taxon>Metazoa</taxon>
        <taxon>Chordata</taxon>
        <taxon>Craniata</taxon>
        <taxon>Vertebrata</taxon>
        <taxon>Euteleostomi</taxon>
        <taxon>Mammalia</taxon>
        <taxon>Eutheria</taxon>
        <taxon>Laurasiatheria</taxon>
        <taxon>Carnivora</taxon>
        <taxon>Caniformia</taxon>
        <taxon>Musteloidea</taxon>
        <taxon>Mustelidae</taxon>
        <taxon>Guloninae</taxon>
        <taxon>Gulo</taxon>
    </lineage>
</organism>
<evidence type="ECO:0000313" key="2">
    <source>
        <dbReference type="EMBL" id="VCX41957.1"/>
    </source>
</evidence>
<sequence length="59" mass="6515">SHRKGGSWWVAKTSQKPASLPEVQNGSARATLTRRGASWLHSDLPGKTNHRDLGKNSRH</sequence>
<evidence type="ECO:0000256" key="1">
    <source>
        <dbReference type="SAM" id="MobiDB-lite"/>
    </source>
</evidence>
<protein>
    <submittedName>
        <fullName evidence="2">Uncharacterized protein</fullName>
    </submittedName>
</protein>
<feature type="non-terminal residue" evidence="2">
    <location>
        <position position="1"/>
    </location>
</feature>
<keyword evidence="3" id="KW-1185">Reference proteome</keyword>
<name>A0A9X9MCD9_GULGU</name>
<reference evidence="2 3" key="1">
    <citation type="submission" date="2018-10" db="EMBL/GenBank/DDBJ databases">
        <authorList>
            <person name="Ekblom R."/>
            <person name="Jareborg N."/>
        </authorList>
    </citation>
    <scope>NUCLEOTIDE SEQUENCE [LARGE SCALE GENOMIC DNA]</scope>
    <source>
        <tissue evidence="2">Muscle</tissue>
    </source>
</reference>
<dbReference type="Proteomes" id="UP000269945">
    <property type="component" value="Unassembled WGS sequence"/>
</dbReference>
<dbReference type="EMBL" id="CYRY02046268">
    <property type="protein sequence ID" value="VCX41957.1"/>
    <property type="molecule type" value="Genomic_DNA"/>
</dbReference>
<dbReference type="AlphaFoldDB" id="A0A9X9MCD9"/>
<proteinExistence type="predicted"/>
<feature type="compositionally biased region" description="Polar residues" evidence="1">
    <location>
        <begin position="12"/>
        <end position="30"/>
    </location>
</feature>
<gene>
    <name evidence="2" type="ORF">BN2614_LOCUS1</name>
</gene>
<feature type="compositionally biased region" description="Basic and acidic residues" evidence="1">
    <location>
        <begin position="49"/>
        <end position="59"/>
    </location>
</feature>
<comment type="caution">
    <text evidence="2">The sequence shown here is derived from an EMBL/GenBank/DDBJ whole genome shotgun (WGS) entry which is preliminary data.</text>
</comment>
<evidence type="ECO:0000313" key="3">
    <source>
        <dbReference type="Proteomes" id="UP000269945"/>
    </source>
</evidence>
<accession>A0A9X9MCD9</accession>
<feature type="region of interest" description="Disordered" evidence="1">
    <location>
        <begin position="1"/>
        <end position="59"/>
    </location>
</feature>